<feature type="region of interest" description="Disordered" evidence="1">
    <location>
        <begin position="30"/>
        <end position="55"/>
    </location>
</feature>
<dbReference type="EMBL" id="FMYI01000003">
    <property type="protein sequence ID" value="SDB95291.1"/>
    <property type="molecule type" value="Genomic_DNA"/>
</dbReference>
<feature type="domain" description="GerMN" evidence="2">
    <location>
        <begin position="236"/>
        <end position="325"/>
    </location>
</feature>
<evidence type="ECO:0000256" key="1">
    <source>
        <dbReference type="SAM" id="MobiDB-lite"/>
    </source>
</evidence>
<name>A0A1G6HM39_9BACI</name>
<accession>A0A1G6HM39</accession>
<dbReference type="RefSeq" id="WP_090794089.1">
    <property type="nucleotide sequence ID" value="NZ_FMYI01000003.1"/>
</dbReference>
<protein>
    <submittedName>
        <fullName evidence="3">Germination protein M</fullName>
    </submittedName>
</protein>
<dbReference type="SMART" id="SM00909">
    <property type="entry name" value="Germane"/>
    <property type="match status" value="2"/>
</dbReference>
<reference evidence="4" key="1">
    <citation type="submission" date="2016-09" db="EMBL/GenBank/DDBJ databases">
        <authorList>
            <person name="Varghese N."/>
            <person name="Submissions S."/>
        </authorList>
    </citation>
    <scope>NUCLEOTIDE SEQUENCE [LARGE SCALE GENOMIC DNA]</scope>
    <source>
        <strain evidence="4">S5</strain>
    </source>
</reference>
<sequence>MYCEKRTKRTIGFIMIILVSFLVIGCTRSQSTNSEDDSKVNDESYETNDEQEETTSREIYLLSESGLVVPQVIDMPQAQSNEVALQTLHYLIKDGPVTEQLPNGFEAVLPAGTEVLGLNLEEDGTLVIDLNEHFIEYDGDKEEQLLQALTYSLTQFDNVERIKLWVNSQELTEMPINQTSLVGGYSRDRGINLVQTDGIDLLESESMTVYYPTDIHSQIVHVPVTKRVNMSEKSLDEALVESLLEGPAYDIPLLHVFNPNVELLDVDFLTDGDIALTFNDAILSDYEMNLIGDEVMETLVLSLTEQPHISSVSIVVDGVDQVFNRHGVPYDQPVTRSALNDKNAS</sequence>
<dbReference type="Proteomes" id="UP000242949">
    <property type="component" value="Unassembled WGS sequence"/>
</dbReference>
<evidence type="ECO:0000313" key="3">
    <source>
        <dbReference type="EMBL" id="SDB95291.1"/>
    </source>
</evidence>
<organism evidence="3 4">
    <name type="scientific">Pelagirhabdus alkalitolerans</name>
    <dbReference type="NCBI Taxonomy" id="1612202"/>
    <lineage>
        <taxon>Bacteria</taxon>
        <taxon>Bacillati</taxon>
        <taxon>Bacillota</taxon>
        <taxon>Bacilli</taxon>
        <taxon>Bacillales</taxon>
        <taxon>Bacillaceae</taxon>
        <taxon>Pelagirhabdus</taxon>
    </lineage>
</organism>
<dbReference type="Pfam" id="PF10646">
    <property type="entry name" value="Germane"/>
    <property type="match status" value="2"/>
</dbReference>
<evidence type="ECO:0000313" key="4">
    <source>
        <dbReference type="Proteomes" id="UP000242949"/>
    </source>
</evidence>
<dbReference type="PROSITE" id="PS51257">
    <property type="entry name" value="PROKAR_LIPOPROTEIN"/>
    <property type="match status" value="1"/>
</dbReference>
<gene>
    <name evidence="3" type="ORF">SAMN05421734_103115</name>
</gene>
<evidence type="ECO:0000259" key="2">
    <source>
        <dbReference type="SMART" id="SM00909"/>
    </source>
</evidence>
<feature type="domain" description="GerMN" evidence="2">
    <location>
        <begin position="84"/>
        <end position="175"/>
    </location>
</feature>
<keyword evidence="4" id="KW-1185">Reference proteome</keyword>
<dbReference type="STRING" id="1612202.SAMN05421734_103115"/>
<feature type="compositionally biased region" description="Acidic residues" evidence="1">
    <location>
        <begin position="43"/>
        <end position="53"/>
    </location>
</feature>
<dbReference type="OrthoDB" id="1715058at2"/>
<proteinExistence type="predicted"/>
<dbReference type="AlphaFoldDB" id="A0A1G6HM39"/>
<dbReference type="InterPro" id="IPR019606">
    <property type="entry name" value="GerMN"/>
</dbReference>